<gene>
    <name evidence="1" type="ORF">HNQ71_004591</name>
</gene>
<dbReference type="EMBL" id="JACHEF010000004">
    <property type="protein sequence ID" value="MBB6411903.1"/>
    <property type="molecule type" value="Genomic_DNA"/>
</dbReference>
<comment type="caution">
    <text evidence="1">The sequence shown here is derived from an EMBL/GenBank/DDBJ whole genome shotgun (WGS) entry which is preliminary data.</text>
</comment>
<proteinExistence type="predicted"/>
<dbReference type="AlphaFoldDB" id="A0A841PE99"/>
<evidence type="ECO:0000313" key="1">
    <source>
        <dbReference type="EMBL" id="MBB6411903.1"/>
    </source>
</evidence>
<keyword evidence="2" id="KW-1185">Reference proteome</keyword>
<sequence length="166" mass="18843">MSERKVYGAGVSPYGIYLLAESYHVSADFLKSASDWHFRFSDHPLRLLYFQALGNYLRSFLRLGGRNPEEIRRYSHNFVAMLNDSTALGLSVGKDVEDFIRSSTKRGDYVQIRYHFVLREGQDRRKQPSIKALENAVSQLEKAVRRAIEATGIEIKPRANSAGSNG</sequence>
<dbReference type="RefSeq" id="WP_184874784.1">
    <property type="nucleotide sequence ID" value="NZ_JACHEF010000004.1"/>
</dbReference>
<evidence type="ECO:0000313" key="2">
    <source>
        <dbReference type="Proteomes" id="UP000556329"/>
    </source>
</evidence>
<name>A0A841PE99_9HYPH</name>
<reference evidence="1 2" key="1">
    <citation type="submission" date="2020-08" db="EMBL/GenBank/DDBJ databases">
        <title>Genomic Encyclopedia of Type Strains, Phase IV (KMG-IV): sequencing the most valuable type-strain genomes for metagenomic binning, comparative biology and taxonomic classification.</title>
        <authorList>
            <person name="Goeker M."/>
        </authorList>
    </citation>
    <scope>NUCLEOTIDE SEQUENCE [LARGE SCALE GENOMIC DNA]</scope>
    <source>
        <strain evidence="1 2">DSM 100039</strain>
    </source>
</reference>
<accession>A0A841PE99</accession>
<dbReference type="Proteomes" id="UP000556329">
    <property type="component" value="Unassembled WGS sequence"/>
</dbReference>
<organism evidence="1 2">
    <name type="scientific">Mesorhizobium sangaii</name>
    <dbReference type="NCBI Taxonomy" id="505389"/>
    <lineage>
        <taxon>Bacteria</taxon>
        <taxon>Pseudomonadati</taxon>
        <taxon>Pseudomonadota</taxon>
        <taxon>Alphaproteobacteria</taxon>
        <taxon>Hyphomicrobiales</taxon>
        <taxon>Phyllobacteriaceae</taxon>
        <taxon>Mesorhizobium</taxon>
    </lineage>
</organism>
<protein>
    <recommendedName>
        <fullName evidence="3">HEPN domain-containing protein</fullName>
    </recommendedName>
</protein>
<evidence type="ECO:0008006" key="3">
    <source>
        <dbReference type="Google" id="ProtNLM"/>
    </source>
</evidence>